<dbReference type="CDD" id="cd19411">
    <property type="entry name" value="MCP2201-like_sensor"/>
    <property type="match status" value="1"/>
</dbReference>
<dbReference type="PANTHER" id="PTHR32089">
    <property type="entry name" value="METHYL-ACCEPTING CHEMOTAXIS PROTEIN MCPB"/>
    <property type="match status" value="1"/>
</dbReference>
<comment type="caution">
    <text evidence="4">The sequence shown here is derived from an EMBL/GenBank/DDBJ whole genome shotgun (WGS) entry which is preliminary data.</text>
</comment>
<evidence type="ECO:0000313" key="4">
    <source>
        <dbReference type="EMBL" id="MFC5069783.1"/>
    </source>
</evidence>
<keyword evidence="5" id="KW-1185">Reference proteome</keyword>
<dbReference type="Pfam" id="PF00672">
    <property type="entry name" value="HAMP"/>
    <property type="match status" value="1"/>
</dbReference>
<dbReference type="SUPFAM" id="SSF158472">
    <property type="entry name" value="HAMP domain-like"/>
    <property type="match status" value="1"/>
</dbReference>
<keyword evidence="2" id="KW-1133">Transmembrane helix</keyword>
<evidence type="ECO:0000256" key="1">
    <source>
        <dbReference type="SAM" id="Coils"/>
    </source>
</evidence>
<dbReference type="PANTHER" id="PTHR32089:SF112">
    <property type="entry name" value="LYSOZYME-LIKE PROTEIN-RELATED"/>
    <property type="match status" value="1"/>
</dbReference>
<feature type="coiled-coil region" evidence="1">
    <location>
        <begin position="74"/>
        <end position="105"/>
    </location>
</feature>
<feature type="non-terminal residue" evidence="4">
    <location>
        <position position="295"/>
    </location>
</feature>
<organism evidence="4 5">
    <name type="scientific">Flaviflagellibacter deserti</name>
    <dbReference type="NCBI Taxonomy" id="2267266"/>
    <lineage>
        <taxon>Bacteria</taxon>
        <taxon>Pseudomonadati</taxon>
        <taxon>Pseudomonadota</taxon>
        <taxon>Alphaproteobacteria</taxon>
        <taxon>Hyphomicrobiales</taxon>
        <taxon>Flaviflagellibacter</taxon>
    </lineage>
</organism>
<evidence type="ECO:0000256" key="2">
    <source>
        <dbReference type="SAM" id="Phobius"/>
    </source>
</evidence>
<keyword evidence="2" id="KW-0812">Transmembrane</keyword>
<protein>
    <submittedName>
        <fullName evidence="4">MCP four helix bundle domain-containing protein</fullName>
    </submittedName>
</protein>
<evidence type="ECO:0000259" key="3">
    <source>
        <dbReference type="PROSITE" id="PS50885"/>
    </source>
</evidence>
<dbReference type="InterPro" id="IPR024478">
    <property type="entry name" value="HlyB_4HB_MCP"/>
</dbReference>
<reference evidence="5" key="1">
    <citation type="journal article" date="2019" name="Int. J. Syst. Evol. Microbiol.">
        <title>The Global Catalogue of Microorganisms (GCM) 10K type strain sequencing project: providing services to taxonomists for standard genome sequencing and annotation.</title>
        <authorList>
            <consortium name="The Broad Institute Genomics Platform"/>
            <consortium name="The Broad Institute Genome Sequencing Center for Infectious Disease"/>
            <person name="Wu L."/>
            <person name="Ma J."/>
        </authorList>
    </citation>
    <scope>NUCLEOTIDE SEQUENCE [LARGE SCALE GENOMIC DNA]</scope>
    <source>
        <strain evidence="5">CGMCC 1.16444</strain>
    </source>
</reference>
<feature type="transmembrane region" description="Helical" evidence="2">
    <location>
        <begin position="191"/>
        <end position="212"/>
    </location>
</feature>
<feature type="domain" description="HAMP" evidence="3">
    <location>
        <begin position="213"/>
        <end position="266"/>
    </location>
</feature>
<dbReference type="CDD" id="cd06225">
    <property type="entry name" value="HAMP"/>
    <property type="match status" value="1"/>
</dbReference>
<dbReference type="SMART" id="SM00304">
    <property type="entry name" value="HAMP"/>
    <property type="match status" value="1"/>
</dbReference>
<dbReference type="InterPro" id="IPR003660">
    <property type="entry name" value="HAMP_dom"/>
</dbReference>
<evidence type="ECO:0000313" key="5">
    <source>
        <dbReference type="Proteomes" id="UP001595796"/>
    </source>
</evidence>
<accession>A0ABV9Z7B5</accession>
<dbReference type="Pfam" id="PF12729">
    <property type="entry name" value="4HB_MCP_1"/>
    <property type="match status" value="1"/>
</dbReference>
<feature type="transmembrane region" description="Helical" evidence="2">
    <location>
        <begin position="12"/>
        <end position="32"/>
    </location>
</feature>
<sequence>MSFKNLKVLTKLLVPTGIVVAVVIGLICLASIELDQLADNTQSIVNDTAARRSAAQQMEASVNDATIQEKNMMLADDPREIETYKERYEEAKEEALKNADRLIELASTPERIAANRDLKNLVEKYFDAADKSIDFSMKGDIASAEKVSTGEGRIARAKAADAIGKRVDIMAKDMETAREDAAALASTASTILIASGIAGLLLGVGLLVLIALKGVVKPIGEMTGSMSRLASGDLAVDVTGTERGDEVGALARALQVFKDNAIEARRLGELAEIENQAKMKRAQRLDELTRTFQAS</sequence>
<keyword evidence="1" id="KW-0175">Coiled coil</keyword>
<dbReference type="Proteomes" id="UP001595796">
    <property type="component" value="Unassembled WGS sequence"/>
</dbReference>
<dbReference type="Gene3D" id="6.10.340.10">
    <property type="match status" value="1"/>
</dbReference>
<proteinExistence type="predicted"/>
<gene>
    <name evidence="4" type="ORF">ACFPFW_17345</name>
</gene>
<name>A0ABV9Z7B5_9HYPH</name>
<keyword evidence="2" id="KW-0472">Membrane</keyword>
<dbReference type="EMBL" id="JBHSJF010000008">
    <property type="protein sequence ID" value="MFC5069783.1"/>
    <property type="molecule type" value="Genomic_DNA"/>
</dbReference>
<dbReference type="PROSITE" id="PS50885">
    <property type="entry name" value="HAMP"/>
    <property type="match status" value="1"/>
</dbReference>
<dbReference type="InterPro" id="IPR047347">
    <property type="entry name" value="YvaQ-like_sensor"/>
</dbReference>
<dbReference type="RefSeq" id="WP_379771698.1">
    <property type="nucleotide sequence ID" value="NZ_JBHSJF010000008.1"/>
</dbReference>